<dbReference type="Pfam" id="PF00015">
    <property type="entry name" value="MCPsignal"/>
    <property type="match status" value="1"/>
</dbReference>
<evidence type="ECO:0000256" key="3">
    <source>
        <dbReference type="PROSITE-ProRule" id="PRU00284"/>
    </source>
</evidence>
<evidence type="ECO:0000259" key="4">
    <source>
        <dbReference type="PROSITE" id="PS50111"/>
    </source>
</evidence>
<evidence type="ECO:0000256" key="2">
    <source>
        <dbReference type="ARBA" id="ARBA00029447"/>
    </source>
</evidence>
<name>A0ABT7AJM6_9HYPH</name>
<dbReference type="Gene3D" id="1.10.287.950">
    <property type="entry name" value="Methyl-accepting chemotaxis protein"/>
    <property type="match status" value="1"/>
</dbReference>
<comment type="caution">
    <text evidence="5">The sequence shown here is derived from an EMBL/GenBank/DDBJ whole genome shotgun (WGS) entry which is preliminary data.</text>
</comment>
<evidence type="ECO:0000256" key="1">
    <source>
        <dbReference type="ARBA" id="ARBA00023224"/>
    </source>
</evidence>
<keyword evidence="6" id="KW-1185">Reference proteome</keyword>
<evidence type="ECO:0000313" key="5">
    <source>
        <dbReference type="EMBL" id="MDJ1159569.1"/>
    </source>
</evidence>
<accession>A0ABT7AJM6</accession>
<reference evidence="5 6" key="1">
    <citation type="submission" date="2023-05" db="EMBL/GenBank/DDBJ databases">
        <title>Chelatococcus sp. nov., a moderately thermophilic bacterium isolated from hot spring microbial mat.</title>
        <authorList>
            <person name="Hu C.-J."/>
            <person name="Li W.-J."/>
        </authorList>
    </citation>
    <scope>NUCLEOTIDE SEQUENCE [LARGE SCALE GENOMIC DNA]</scope>
    <source>
        <strain evidence="5 6">SYSU G07232</strain>
    </source>
</reference>
<dbReference type="PRINTS" id="PR00260">
    <property type="entry name" value="CHEMTRNSDUCR"/>
</dbReference>
<dbReference type="PANTHER" id="PTHR32089">
    <property type="entry name" value="METHYL-ACCEPTING CHEMOTAXIS PROTEIN MCPB"/>
    <property type="match status" value="1"/>
</dbReference>
<gene>
    <name evidence="5" type="ORF">QNA08_15140</name>
</gene>
<protein>
    <submittedName>
        <fullName evidence="5">Methyl-accepting chemotaxis protein</fullName>
    </submittedName>
</protein>
<dbReference type="PROSITE" id="PS50111">
    <property type="entry name" value="CHEMOTAXIS_TRANSDUC_2"/>
    <property type="match status" value="1"/>
</dbReference>
<dbReference type="Gene3D" id="1.10.490.10">
    <property type="entry name" value="Globins"/>
    <property type="match status" value="1"/>
</dbReference>
<comment type="similarity">
    <text evidence="2">Belongs to the methyl-accepting chemotaxis (MCP) protein family.</text>
</comment>
<dbReference type="InterPro" id="IPR012292">
    <property type="entry name" value="Globin/Proto"/>
</dbReference>
<dbReference type="SMART" id="SM00283">
    <property type="entry name" value="MA"/>
    <property type="match status" value="1"/>
</dbReference>
<dbReference type="RefSeq" id="WP_283741565.1">
    <property type="nucleotide sequence ID" value="NZ_JASJEV010000010.1"/>
</dbReference>
<dbReference type="PANTHER" id="PTHR32089:SF112">
    <property type="entry name" value="LYSOZYME-LIKE PROTEIN-RELATED"/>
    <property type="match status" value="1"/>
</dbReference>
<organism evidence="5 6">
    <name type="scientific">Chelatococcus albus</name>
    <dbReference type="NCBI Taxonomy" id="3047466"/>
    <lineage>
        <taxon>Bacteria</taxon>
        <taxon>Pseudomonadati</taxon>
        <taxon>Pseudomonadota</taxon>
        <taxon>Alphaproteobacteria</taxon>
        <taxon>Hyphomicrobiales</taxon>
        <taxon>Chelatococcaceae</taxon>
        <taxon>Chelatococcus</taxon>
    </lineage>
</organism>
<keyword evidence="1 3" id="KW-0807">Transducer</keyword>
<dbReference type="Proteomes" id="UP001321492">
    <property type="component" value="Unassembled WGS sequence"/>
</dbReference>
<dbReference type="EMBL" id="JASJEV010000010">
    <property type="protein sequence ID" value="MDJ1159569.1"/>
    <property type="molecule type" value="Genomic_DNA"/>
</dbReference>
<dbReference type="InterPro" id="IPR004089">
    <property type="entry name" value="MCPsignal_dom"/>
</dbReference>
<evidence type="ECO:0000313" key="6">
    <source>
        <dbReference type="Proteomes" id="UP001321492"/>
    </source>
</evidence>
<feature type="domain" description="Methyl-accepting transducer" evidence="4">
    <location>
        <begin position="185"/>
        <end position="411"/>
    </location>
</feature>
<dbReference type="InterPro" id="IPR004090">
    <property type="entry name" value="Chemotax_Me-accpt_rcpt"/>
</dbReference>
<dbReference type="SUPFAM" id="SSF58104">
    <property type="entry name" value="Methyl-accepting chemotaxis protein (MCP) signaling domain"/>
    <property type="match status" value="1"/>
</dbReference>
<sequence>MQTVITLADRVRLYDLDACGPAIRALEPFVASVLPAVVEEYLARHRAIPTLGELFRRHERDIVALETEHVAVLFAGDLGEDYRASAERLMQGHKHLGTSPRSHIMFSNLLAVRTGAAIDRRLWWGRRRAARALLSRLAGFDIATIAALESAAAGEAAVARRAMIESAIARFDGSVYGIVAALRDAASTFAVTSADLQAVADATTRRNAAAVRSAEESLASVWQTATGTQDLRHSFEGVSTQVERGLASADTAAAAIERSRSSIAMLAETVERIGSVVDLISTVAAQTNLLALNATIEAARAGEAGRGFAVVAQEVKALAGQTSRATGEIAAAIAEIQGRTQQTVTDIAEVASTMQGMMAVSGAIRHAIDAQEAATAEMTGNIDASADSTRRSVEEIVAAGEAVSAMASQAGEMVAASGRLSQTAADLAACVAVFFDDVRAA</sequence>
<proteinExistence type="inferred from homology"/>